<reference evidence="2" key="1">
    <citation type="submission" date="2021-04" db="EMBL/GenBank/DDBJ databases">
        <title>Phylogenetic analysis of Acidobacteriaceae.</title>
        <authorList>
            <person name="Qiu L."/>
            <person name="Zhang Q."/>
        </authorList>
    </citation>
    <scope>NUCLEOTIDE SEQUENCE</scope>
    <source>
        <strain evidence="2">DSM 25168</strain>
    </source>
</reference>
<organism evidence="2 3">
    <name type="scientific">Occallatibacter riparius</name>
    <dbReference type="NCBI Taxonomy" id="1002689"/>
    <lineage>
        <taxon>Bacteria</taxon>
        <taxon>Pseudomonadati</taxon>
        <taxon>Acidobacteriota</taxon>
        <taxon>Terriglobia</taxon>
        <taxon>Terriglobales</taxon>
        <taxon>Acidobacteriaceae</taxon>
        <taxon>Occallatibacter</taxon>
    </lineage>
</organism>
<gene>
    <name evidence="2" type="ORF">MOP44_20360</name>
</gene>
<keyword evidence="3" id="KW-1185">Reference proteome</keyword>
<sequence length="163" mass="17825">MPTRHVFKSGATEVLADHRAGLLFASDSQISIVQVRHEEAIPSHPSGRPLKKAKLVADVMEAVNTRDQIKPLLCLPCLHGCRNQTDLTQASWYGIEHGDEIHTEQLDSGGRASSFDGSGRLEQCPSGAATKIEPRSFPLVLKNIGQKFQGVKPEICFVTIRAE</sequence>
<evidence type="ECO:0000313" key="3">
    <source>
        <dbReference type="Proteomes" id="UP001059380"/>
    </source>
</evidence>
<dbReference type="AlphaFoldDB" id="A0A9J7BJR6"/>
<name>A0A9J7BJR6_9BACT</name>
<dbReference type="KEGG" id="orp:MOP44_20360"/>
<dbReference type="EMBL" id="CP093313">
    <property type="protein sequence ID" value="UWZ82911.1"/>
    <property type="molecule type" value="Genomic_DNA"/>
</dbReference>
<protein>
    <submittedName>
        <fullName evidence="2">Uncharacterized protein</fullName>
    </submittedName>
</protein>
<proteinExistence type="predicted"/>
<feature type="region of interest" description="Disordered" evidence="1">
    <location>
        <begin position="106"/>
        <end position="125"/>
    </location>
</feature>
<dbReference type="Proteomes" id="UP001059380">
    <property type="component" value="Chromosome"/>
</dbReference>
<evidence type="ECO:0000313" key="2">
    <source>
        <dbReference type="EMBL" id="UWZ82911.1"/>
    </source>
</evidence>
<evidence type="ECO:0000256" key="1">
    <source>
        <dbReference type="SAM" id="MobiDB-lite"/>
    </source>
</evidence>
<accession>A0A9J7BJR6</accession>